<dbReference type="EMBL" id="FJUX01000028">
    <property type="protein sequence ID" value="CZS96833.1"/>
    <property type="molecule type" value="Genomic_DNA"/>
</dbReference>
<feature type="coiled-coil region" evidence="1">
    <location>
        <begin position="608"/>
        <end position="635"/>
    </location>
</feature>
<name>A0A1E1KFK1_9HELO</name>
<sequence>MAQVGQIQLPEASITPSDTLGVLITTAADPMQIDESLKIQVGMIDSVTSSPIASVGTESLIIEDDDVQILFSAPRRRKKRRRKIGSTVSASPLSQVCKPAAASYTSPEMHHVVSQEASRRRSISVVQRLELCNLGEEISPTCRAGSLPAMPCAVNSSVADIQYPWFADSSYDESSFPQFPPLTDYAAWWDQSLPTVQSRALPSIRWRPLQTGNLDPKKRKLDESFDEPRIPSSQLHSSVQVSPRTTPVSAISSTILRPCPIHASPYDVYESCQHFPSANSWPEPEWDEFQRAGHDHNGLQSISQSSVPTNFSTQNSIVSRNSSVGQTYLSNHFESRVGDEAMLQYAGQATLIAPLNLNRNSTTQLHRPSNMGEQAQQLRLLPPYSRLYTLPASAGTLSYTNSSQMPSPVVLSQSGLQPNARAIAPFIRPCSDARVTQLDILRKPSLYSIPSWGSPSKVEAIPAQGAIVQSHIRPELPGDSEAIQARSTNVGSRYLSSILRPSRIDAETIAKSASMQPAKAAIKYSSPVREDSNPCVTNFRIPKARLTRKHSPNLIIDIAETCQALFPFAEVAQRQEVPIQKVYDIFSAIIQLPLLRNADDRRRHSSLAKRRVKEYRDAKRAMEKAQETEKKANMRARVEGAAKTCQDHGRGPGLLNSAVLRNAREMYRVD</sequence>
<keyword evidence="4" id="KW-1185">Reference proteome</keyword>
<dbReference type="OrthoDB" id="3515338at2759"/>
<organism evidence="3 4">
    <name type="scientific">Rhynchosporium agropyri</name>
    <dbReference type="NCBI Taxonomy" id="914238"/>
    <lineage>
        <taxon>Eukaryota</taxon>
        <taxon>Fungi</taxon>
        <taxon>Dikarya</taxon>
        <taxon>Ascomycota</taxon>
        <taxon>Pezizomycotina</taxon>
        <taxon>Leotiomycetes</taxon>
        <taxon>Helotiales</taxon>
        <taxon>Ploettnerulaceae</taxon>
        <taxon>Rhynchosporium</taxon>
    </lineage>
</organism>
<accession>A0A1E1KFK1</accession>
<keyword evidence="1" id="KW-0175">Coiled coil</keyword>
<evidence type="ECO:0000256" key="2">
    <source>
        <dbReference type="SAM" id="MobiDB-lite"/>
    </source>
</evidence>
<feature type="region of interest" description="Disordered" evidence="2">
    <location>
        <begin position="209"/>
        <end position="243"/>
    </location>
</feature>
<proteinExistence type="predicted"/>
<feature type="compositionally biased region" description="Polar residues" evidence="2">
    <location>
        <begin position="231"/>
        <end position="243"/>
    </location>
</feature>
<gene>
    <name evidence="3" type="ORF">RAG0_06013</name>
</gene>
<reference evidence="4" key="1">
    <citation type="submission" date="2016-03" db="EMBL/GenBank/DDBJ databases">
        <authorList>
            <person name="Guldener U."/>
        </authorList>
    </citation>
    <scope>NUCLEOTIDE SEQUENCE [LARGE SCALE GENOMIC DNA]</scope>
    <source>
        <strain evidence="4">04CH-RAC-A.6.1</strain>
    </source>
</reference>
<evidence type="ECO:0000313" key="4">
    <source>
        <dbReference type="Proteomes" id="UP000178912"/>
    </source>
</evidence>
<dbReference type="AlphaFoldDB" id="A0A1E1KFK1"/>
<evidence type="ECO:0000256" key="1">
    <source>
        <dbReference type="SAM" id="Coils"/>
    </source>
</evidence>
<feature type="compositionally biased region" description="Basic and acidic residues" evidence="2">
    <location>
        <begin position="220"/>
        <end position="229"/>
    </location>
</feature>
<evidence type="ECO:0000313" key="3">
    <source>
        <dbReference type="EMBL" id="CZS96833.1"/>
    </source>
</evidence>
<dbReference type="Proteomes" id="UP000178912">
    <property type="component" value="Unassembled WGS sequence"/>
</dbReference>
<protein>
    <submittedName>
        <fullName evidence="3">Uncharacterized protein</fullName>
    </submittedName>
</protein>